<comment type="caution">
    <text evidence="1">The sequence shown here is derived from an EMBL/GenBank/DDBJ whole genome shotgun (WGS) entry which is preliminary data.</text>
</comment>
<evidence type="ECO:0000313" key="1">
    <source>
        <dbReference type="EMBL" id="KLV25567.1"/>
    </source>
</evidence>
<dbReference type="RefSeq" id="WP_047943201.1">
    <property type="nucleotide sequence ID" value="NZ_JAGTPX020000007.1"/>
</dbReference>
<dbReference type="PATRIC" id="fig|1397.4.peg.1286"/>
<dbReference type="EMBL" id="LDPH01000015">
    <property type="protein sequence ID" value="KLV25567.1"/>
    <property type="molecule type" value="Genomic_DNA"/>
</dbReference>
<proteinExistence type="predicted"/>
<dbReference type="EMBL" id="JAGTPX010000006">
    <property type="protein sequence ID" value="MBR8669591.1"/>
    <property type="molecule type" value="Genomic_DNA"/>
</dbReference>
<dbReference type="Proteomes" id="UP000036045">
    <property type="component" value="Unassembled WGS sequence"/>
</dbReference>
<gene>
    <name evidence="1" type="ORF">ABW02_15495</name>
    <name evidence="2" type="ORF">KD144_08555</name>
</gene>
<organism evidence="1 3">
    <name type="scientific">Niallia circulans</name>
    <name type="common">Bacillus circulans</name>
    <dbReference type="NCBI Taxonomy" id="1397"/>
    <lineage>
        <taxon>Bacteria</taxon>
        <taxon>Bacillati</taxon>
        <taxon>Bacillota</taxon>
        <taxon>Bacilli</taxon>
        <taxon>Bacillales</taxon>
        <taxon>Bacillaceae</taxon>
        <taxon>Niallia</taxon>
    </lineage>
</organism>
<dbReference type="OrthoDB" id="2828108at2"/>
<protein>
    <submittedName>
        <fullName evidence="1">Uncharacterized protein</fullName>
    </submittedName>
</protein>
<name>A0A0J1II03_NIACI</name>
<sequence length="286" mass="33570">MKTLEEIQQKTEEMLMLHYQTNGEFNKDFFLLNQYVRIHLEQFMDAEKIKEYENHLFKVSKSLLFNGYFIGMEILNNLEEIFKDDEIFEQSNANLKQQTFDMLRQVLGENVEDTLITEPHRKLTAKLVIEYENILPTLLNYAFYTTVLGVQLAFQDERDRRDISLPNQNKEGGILANIEDTHFLFPDVFMNISVVNNNVEVWTITQSFWNAFDKIGDIFVAENSVGDLYLNVIMKNSLSLVQRNMIFNQIEGLLKEKYKTGKLIKTMAVVEEFFDISEEDFGDIAY</sequence>
<accession>A0A0J1II03</accession>
<reference evidence="2" key="2">
    <citation type="submission" date="2021-04" db="EMBL/GenBank/DDBJ databases">
        <title>Genomic analysis of electroactive and textile dye degrading Bacillus circulans strain: DC10 isolated from constructed wetland-microbial fuel cells treating textile dye wastewaters.</title>
        <authorList>
            <person name="Patel D.U."/>
            <person name="Desai C.R."/>
        </authorList>
    </citation>
    <scope>NUCLEOTIDE SEQUENCE</scope>
    <source>
        <strain evidence="2">DC10</strain>
    </source>
</reference>
<evidence type="ECO:0000313" key="2">
    <source>
        <dbReference type="EMBL" id="MBR8669591.1"/>
    </source>
</evidence>
<reference evidence="1 3" key="1">
    <citation type="submission" date="2015-05" db="EMBL/GenBank/DDBJ databases">
        <title>Whole genome sequence and identification of bacterial endophytes from Costus igneus.</title>
        <authorList>
            <person name="Lee Y.P."/>
            <person name="Gan H.M."/>
            <person name="Eng W."/>
            <person name="Wheatley M.S."/>
            <person name="Caraballo A."/>
            <person name="Polter S."/>
            <person name="Savka M.A."/>
            <person name="Hudson A.O."/>
        </authorList>
    </citation>
    <scope>NUCLEOTIDE SEQUENCE [LARGE SCALE GENOMIC DNA]</scope>
    <source>
        <strain evidence="1 3">RIT379</strain>
    </source>
</reference>
<dbReference type="AlphaFoldDB" id="A0A0J1II03"/>
<evidence type="ECO:0000313" key="3">
    <source>
        <dbReference type="Proteomes" id="UP000036045"/>
    </source>
</evidence>
<keyword evidence="3" id="KW-1185">Reference proteome</keyword>